<dbReference type="InterPro" id="IPR055634">
    <property type="entry name" value="DUF7210"/>
</dbReference>
<reference evidence="3 4" key="1">
    <citation type="journal article" date="2010" name="Proc. Natl. Acad. Sci. U.S.A.">
        <title>A Nitrospira metagenome illuminates the physiology and evolution of globally important nitrite-oxidizing bacteria.</title>
        <authorList>
            <person name="Lucker S."/>
            <person name="Wagner M."/>
            <person name="Maixner F."/>
            <person name="Pelletier E."/>
            <person name="Koch H."/>
            <person name="Vacherie B."/>
            <person name="Rattei T."/>
            <person name="Sinninghe Damste J."/>
            <person name="Spieck E."/>
            <person name="Le Paslier D."/>
            <person name="Daims H."/>
        </authorList>
    </citation>
    <scope>NUCLEOTIDE SEQUENCE [LARGE SCALE GENOMIC DNA]</scope>
</reference>
<feature type="domain" description="DUF7210" evidence="2">
    <location>
        <begin position="1"/>
        <end position="38"/>
    </location>
</feature>
<evidence type="ECO:0000256" key="1">
    <source>
        <dbReference type="SAM" id="MobiDB-lite"/>
    </source>
</evidence>
<keyword evidence="4" id="KW-1185">Reference proteome</keyword>
<dbReference type="OrthoDB" id="8909971at2"/>
<evidence type="ECO:0000259" key="2">
    <source>
        <dbReference type="Pfam" id="PF23843"/>
    </source>
</evidence>
<dbReference type="EMBL" id="FP929003">
    <property type="protein sequence ID" value="CBK39894.1"/>
    <property type="molecule type" value="Genomic_DNA"/>
</dbReference>
<organism evidence="3 4">
    <name type="scientific">Nitrospira defluvii</name>
    <dbReference type="NCBI Taxonomy" id="330214"/>
    <lineage>
        <taxon>Bacteria</taxon>
        <taxon>Pseudomonadati</taxon>
        <taxon>Nitrospirota</taxon>
        <taxon>Nitrospiria</taxon>
        <taxon>Nitrospirales</taxon>
        <taxon>Nitrospiraceae</taxon>
        <taxon>Nitrospira</taxon>
    </lineage>
</organism>
<dbReference type="Pfam" id="PF23843">
    <property type="entry name" value="DUF7210"/>
    <property type="match status" value="1"/>
</dbReference>
<feature type="region of interest" description="Disordered" evidence="1">
    <location>
        <begin position="38"/>
        <end position="67"/>
    </location>
</feature>
<evidence type="ECO:0000313" key="4">
    <source>
        <dbReference type="Proteomes" id="UP000001660"/>
    </source>
</evidence>
<evidence type="ECO:0000313" key="3">
    <source>
        <dbReference type="EMBL" id="CBK39894.1"/>
    </source>
</evidence>
<name>D8P9I5_9BACT</name>
<dbReference type="HOGENOM" id="CLU_2752391_0_0_0"/>
<feature type="compositionally biased region" description="Low complexity" evidence="1">
    <location>
        <begin position="38"/>
        <end position="51"/>
    </location>
</feature>
<gene>
    <name evidence="3" type="ORF">NIDE0110</name>
</gene>
<dbReference type="AlphaFoldDB" id="D8P9I5"/>
<protein>
    <recommendedName>
        <fullName evidence="2">DUF7210 domain-containing protein</fullName>
    </recommendedName>
</protein>
<sequence length="67" mass="7017">MHIELLKPHTHAGKRLAVGDRLDLPDASGRWLIAQGVAKAATASATPTTDAKPTRRDATSGTTIQGD</sequence>
<accession>D8P9I5</accession>
<dbReference type="eggNOG" id="ENOG503365B">
    <property type="taxonomic scope" value="Bacteria"/>
</dbReference>
<dbReference type="STRING" id="330214.NIDE0110"/>
<dbReference type="Proteomes" id="UP000001660">
    <property type="component" value="Chromosome"/>
</dbReference>
<dbReference type="KEGG" id="nde:NIDE0110"/>
<proteinExistence type="predicted"/>